<proteinExistence type="predicted"/>
<accession>A0A3M3EM62</accession>
<keyword evidence="1" id="KW-0805">Transcription regulation</keyword>
<dbReference type="AlphaFoldDB" id="A0A3M3EM62"/>
<dbReference type="PROSITE" id="PS00041">
    <property type="entry name" value="HTH_ARAC_FAMILY_1"/>
    <property type="match status" value="1"/>
</dbReference>
<feature type="domain" description="HTH araC/xylS-type" evidence="4">
    <location>
        <begin position="209"/>
        <end position="307"/>
    </location>
</feature>
<dbReference type="GO" id="GO:0003700">
    <property type="term" value="F:DNA-binding transcription factor activity"/>
    <property type="evidence" value="ECO:0007669"/>
    <property type="project" value="InterPro"/>
</dbReference>
<evidence type="ECO:0000313" key="6">
    <source>
        <dbReference type="Proteomes" id="UP000270661"/>
    </source>
</evidence>
<dbReference type="SMART" id="SM00342">
    <property type="entry name" value="HTH_ARAC"/>
    <property type="match status" value="1"/>
</dbReference>
<dbReference type="STRING" id="47879.AXG94_06605"/>
<dbReference type="Pfam" id="PF06719">
    <property type="entry name" value="AraC_N"/>
    <property type="match status" value="1"/>
</dbReference>
<dbReference type="Gene3D" id="1.10.10.60">
    <property type="entry name" value="Homeodomain-like"/>
    <property type="match status" value="2"/>
</dbReference>
<keyword evidence="6" id="KW-1185">Reference proteome</keyword>
<dbReference type="Pfam" id="PF12833">
    <property type="entry name" value="HTH_18"/>
    <property type="match status" value="1"/>
</dbReference>
<protein>
    <recommendedName>
        <fullName evidence="4">HTH araC/xylS-type domain-containing protein</fullName>
    </recommendedName>
</protein>
<evidence type="ECO:0000313" key="5">
    <source>
        <dbReference type="EMBL" id="RMM50723.1"/>
    </source>
</evidence>
<keyword evidence="3" id="KW-0804">Transcription</keyword>
<organism evidence="5 6">
    <name type="scientific">Pseudomonas corrugata</name>
    <dbReference type="NCBI Taxonomy" id="47879"/>
    <lineage>
        <taxon>Bacteria</taxon>
        <taxon>Pseudomonadati</taxon>
        <taxon>Pseudomonadota</taxon>
        <taxon>Gammaproteobacteria</taxon>
        <taxon>Pseudomonadales</taxon>
        <taxon>Pseudomonadaceae</taxon>
        <taxon>Pseudomonas</taxon>
    </lineage>
</organism>
<dbReference type="EMBL" id="RBOJ01000063">
    <property type="protein sequence ID" value="RMM50723.1"/>
    <property type="molecule type" value="Genomic_DNA"/>
</dbReference>
<evidence type="ECO:0000256" key="2">
    <source>
        <dbReference type="ARBA" id="ARBA00023125"/>
    </source>
</evidence>
<dbReference type="PANTHER" id="PTHR43436">
    <property type="entry name" value="ARAC-FAMILY TRANSCRIPTIONAL REGULATOR"/>
    <property type="match status" value="1"/>
</dbReference>
<comment type="caution">
    <text evidence="5">The sequence shown here is derived from an EMBL/GenBank/DDBJ whole genome shotgun (WGS) entry which is preliminary data.</text>
</comment>
<reference evidence="5 6" key="1">
    <citation type="submission" date="2018-08" db="EMBL/GenBank/DDBJ databases">
        <title>Recombination of ecologically and evolutionarily significant loci maintains genetic cohesion in the Pseudomonas syringae species complex.</title>
        <authorList>
            <person name="Dillon M."/>
            <person name="Thakur S."/>
            <person name="Almeida R.N.D."/>
            <person name="Weir B.S."/>
            <person name="Guttman D.S."/>
        </authorList>
    </citation>
    <scope>NUCLEOTIDE SEQUENCE [LARGE SCALE GENOMIC DNA]</scope>
    <source>
        <strain evidence="5 6">NCPPB2445</strain>
    </source>
</reference>
<dbReference type="InterPro" id="IPR018060">
    <property type="entry name" value="HTH_AraC"/>
</dbReference>
<dbReference type="InterPro" id="IPR009594">
    <property type="entry name" value="Tscrpt_reg_HTH_AraC_N"/>
</dbReference>
<dbReference type="Proteomes" id="UP000270661">
    <property type="component" value="Unassembled WGS sequence"/>
</dbReference>
<dbReference type="PANTHER" id="PTHR43436:SF1">
    <property type="entry name" value="TRANSCRIPTIONAL REGULATORY PROTEIN"/>
    <property type="match status" value="1"/>
</dbReference>
<name>A0A3M3EM62_9PSED</name>
<dbReference type="PROSITE" id="PS01124">
    <property type="entry name" value="HTH_ARAC_FAMILY_2"/>
    <property type="match status" value="1"/>
</dbReference>
<dbReference type="GO" id="GO:0043565">
    <property type="term" value="F:sequence-specific DNA binding"/>
    <property type="evidence" value="ECO:0007669"/>
    <property type="project" value="InterPro"/>
</dbReference>
<dbReference type="SUPFAM" id="SSF46689">
    <property type="entry name" value="Homeodomain-like"/>
    <property type="match status" value="2"/>
</dbReference>
<gene>
    <name evidence="5" type="ORF">ALQ77_02543</name>
</gene>
<dbReference type="InterPro" id="IPR009057">
    <property type="entry name" value="Homeodomain-like_sf"/>
</dbReference>
<evidence type="ECO:0000259" key="4">
    <source>
        <dbReference type="PROSITE" id="PS01124"/>
    </source>
</evidence>
<evidence type="ECO:0000256" key="3">
    <source>
        <dbReference type="ARBA" id="ARBA00023163"/>
    </source>
</evidence>
<dbReference type="GO" id="GO:0009893">
    <property type="term" value="P:positive regulation of metabolic process"/>
    <property type="evidence" value="ECO:0007669"/>
    <property type="project" value="UniProtKB-ARBA"/>
</dbReference>
<sequence length="318" mass="35239">MIGMSVSPSIQIAPDDSVNQRRAELAALMKRFAPENGVFPTDIAALNLIRSDQPTDALHIVHKPGLCVIIEGSKEVRLADECYVYDPLNYLVVSVTLPLAGQVIEASPERPYLCIRLDIDPAQVCRLIADASPIGVPAQRTERGLFLDRIDAPLLDAVLRLLQLLDSPDDIATLAPLAQQEIFYRLLRGTQGQRLHEIAIPDTQAHRISRAIEWLNAHYAEPLSIDSLAQMINLSPSALHHRFKAVTAMSPLQYQKQLRLQEARRLLLSENSDVSSIGYKMGYESPSQFSREYSRLFGASPSKDIARLRAQALKASSA</sequence>
<evidence type="ECO:0000256" key="1">
    <source>
        <dbReference type="ARBA" id="ARBA00023015"/>
    </source>
</evidence>
<dbReference type="InterPro" id="IPR018062">
    <property type="entry name" value="HTH_AraC-typ_CS"/>
</dbReference>
<keyword evidence="2" id="KW-0238">DNA-binding</keyword>